<dbReference type="Ensembl" id="ENSNNAT00000018332.1">
    <property type="protein sequence ID" value="ENSNNAP00000017458.1"/>
    <property type="gene ID" value="ENSNNAG00000011721.1"/>
</dbReference>
<feature type="region of interest" description="Disordered" evidence="7">
    <location>
        <begin position="255"/>
        <end position="315"/>
    </location>
</feature>
<keyword evidence="4" id="KW-0677">Repeat</keyword>
<comment type="subcellular location">
    <subcellularLocation>
        <location evidence="1">Secreted</location>
    </subcellularLocation>
</comment>
<dbReference type="PANTHER" id="PTHR13814:SF10">
    <property type="entry name" value="FETUIN-B"/>
    <property type="match status" value="1"/>
</dbReference>
<dbReference type="Gene3D" id="3.10.450.10">
    <property type="match status" value="2"/>
</dbReference>
<dbReference type="GO" id="GO:0004869">
    <property type="term" value="F:cysteine-type endopeptidase inhibitor activity"/>
    <property type="evidence" value="ECO:0007669"/>
    <property type="project" value="InterPro"/>
</dbReference>
<feature type="signal peptide" evidence="8">
    <location>
        <begin position="1"/>
        <end position="19"/>
    </location>
</feature>
<dbReference type="GO" id="GO:0005615">
    <property type="term" value="C:extracellular space"/>
    <property type="evidence" value="ECO:0007669"/>
    <property type="project" value="InterPro"/>
</dbReference>
<feature type="region of interest" description="Disordered" evidence="7">
    <location>
        <begin position="338"/>
        <end position="409"/>
    </location>
</feature>
<keyword evidence="11" id="KW-1185">Reference proteome</keyword>
<evidence type="ECO:0000256" key="7">
    <source>
        <dbReference type="SAM" id="MobiDB-lite"/>
    </source>
</evidence>
<sequence>MSFLISFLIGIQMLHLVASSSPFLYPSCNSMVVKAAAEATFDKLNAERTEGYILGLLHIFDAREVLQPQGGSFFYLTMDALETVCHVLTRKPWKECKFRPMHETVYAQCKVIINFDRNSNHWRLNMLQCSMFNPLSSSAISFICPDCPPPGDPSETNFQQTAWETLAKFNAENAHNHYFRLEKVTKASSQWVVGPSYFVEYTIHETSCPKSPPVSNIIQCPLLPVRTAQRGLCKGSVVNNEGKKKKYITVECHFFPRPPPVTDEQTPQSKSGQEEHHDDGERHRDRHEESGHHHHHSGSHHHKHQEQQEPHQPHPTAGIQEIQLKQKKLVGKVTIHPPLSKHSLQEVQEPNPTSGPTLASPEQEAGPHSSMPDVPTMPPFPREFPQSDRCPGEIAVVIPGLELPSRTTG</sequence>
<evidence type="ECO:0000256" key="8">
    <source>
        <dbReference type="SAM" id="SignalP"/>
    </source>
</evidence>
<dbReference type="GO" id="GO:0008191">
    <property type="term" value="F:metalloendopeptidase inhibitor activity"/>
    <property type="evidence" value="ECO:0007669"/>
    <property type="project" value="TreeGrafter"/>
</dbReference>
<dbReference type="InterPro" id="IPR050735">
    <property type="entry name" value="Kininogen_Fetuin_HRG"/>
</dbReference>
<dbReference type="InterPro" id="IPR001363">
    <property type="entry name" value="Prot_inh_fetuin_CS"/>
</dbReference>
<reference evidence="10" key="2">
    <citation type="submission" date="2025-09" db="UniProtKB">
        <authorList>
            <consortium name="Ensembl"/>
        </authorList>
    </citation>
    <scope>IDENTIFICATION</scope>
</reference>
<keyword evidence="6" id="KW-0325">Glycoprotein</keyword>
<evidence type="ECO:0000256" key="5">
    <source>
        <dbReference type="ARBA" id="ARBA00023157"/>
    </source>
</evidence>
<dbReference type="PANTHER" id="PTHR13814">
    <property type="entry name" value="FETUIN"/>
    <property type="match status" value="1"/>
</dbReference>
<keyword evidence="2" id="KW-0964">Secreted</keyword>
<dbReference type="SUPFAM" id="SSF54403">
    <property type="entry name" value="Cystatin/monellin"/>
    <property type="match status" value="2"/>
</dbReference>
<reference evidence="10" key="1">
    <citation type="submission" date="2025-08" db="UniProtKB">
        <authorList>
            <consortium name="Ensembl"/>
        </authorList>
    </citation>
    <scope>IDENTIFICATION</scope>
</reference>
<dbReference type="OrthoDB" id="9941887at2759"/>
<dbReference type="CDD" id="cd00042">
    <property type="entry name" value="CY"/>
    <property type="match status" value="1"/>
</dbReference>
<name>A0A8C6XP29_NAJNA</name>
<feature type="compositionally biased region" description="Polar residues" evidence="7">
    <location>
        <begin position="345"/>
        <end position="357"/>
    </location>
</feature>
<proteinExistence type="predicted"/>
<dbReference type="SMART" id="SM00043">
    <property type="entry name" value="CY"/>
    <property type="match status" value="1"/>
</dbReference>
<evidence type="ECO:0000256" key="6">
    <source>
        <dbReference type="ARBA" id="ARBA00023180"/>
    </source>
</evidence>
<protein>
    <recommendedName>
        <fullName evidence="9">Cystatin fetuin-B-type domain-containing protein</fullName>
    </recommendedName>
</protein>
<feature type="chain" id="PRO_5034044740" description="Cystatin fetuin-B-type domain-containing protein" evidence="8">
    <location>
        <begin position="20"/>
        <end position="409"/>
    </location>
</feature>
<dbReference type="Proteomes" id="UP000694559">
    <property type="component" value="Unplaced"/>
</dbReference>
<feature type="compositionally biased region" description="Basic and acidic residues" evidence="7">
    <location>
        <begin position="272"/>
        <end position="291"/>
    </location>
</feature>
<evidence type="ECO:0000313" key="10">
    <source>
        <dbReference type="Ensembl" id="ENSNNAP00000017458.1"/>
    </source>
</evidence>
<evidence type="ECO:0000256" key="3">
    <source>
        <dbReference type="ARBA" id="ARBA00022729"/>
    </source>
</evidence>
<organism evidence="10 11">
    <name type="scientific">Naja naja</name>
    <name type="common">Indian cobra</name>
    <dbReference type="NCBI Taxonomy" id="35670"/>
    <lineage>
        <taxon>Eukaryota</taxon>
        <taxon>Metazoa</taxon>
        <taxon>Chordata</taxon>
        <taxon>Craniata</taxon>
        <taxon>Vertebrata</taxon>
        <taxon>Euteleostomi</taxon>
        <taxon>Lepidosauria</taxon>
        <taxon>Squamata</taxon>
        <taxon>Bifurcata</taxon>
        <taxon>Unidentata</taxon>
        <taxon>Episquamata</taxon>
        <taxon>Toxicofera</taxon>
        <taxon>Serpentes</taxon>
        <taxon>Colubroidea</taxon>
        <taxon>Elapidae</taxon>
        <taxon>Elapinae</taxon>
        <taxon>Naja</taxon>
    </lineage>
</organism>
<dbReference type="PROSITE" id="PS01255">
    <property type="entry name" value="FETUIN_2"/>
    <property type="match status" value="1"/>
</dbReference>
<evidence type="ECO:0000259" key="9">
    <source>
        <dbReference type="PROSITE" id="PS51530"/>
    </source>
</evidence>
<accession>A0A8C6XP29</accession>
<evidence type="ECO:0000256" key="1">
    <source>
        <dbReference type="ARBA" id="ARBA00004613"/>
    </source>
</evidence>
<dbReference type="InterPro" id="IPR025764">
    <property type="entry name" value="Cystatin_Fetuin_B"/>
</dbReference>
<dbReference type="GeneTree" id="ENSGT00950000182930"/>
<evidence type="ECO:0000313" key="11">
    <source>
        <dbReference type="Proteomes" id="UP000694559"/>
    </source>
</evidence>
<dbReference type="InterPro" id="IPR046350">
    <property type="entry name" value="Cystatin_sf"/>
</dbReference>
<feature type="compositionally biased region" description="Basic residues" evidence="7">
    <location>
        <begin position="292"/>
        <end position="304"/>
    </location>
</feature>
<feature type="domain" description="Cystatin fetuin-B-type" evidence="9">
    <location>
        <begin position="142"/>
        <end position="253"/>
    </location>
</feature>
<evidence type="ECO:0000256" key="4">
    <source>
        <dbReference type="ARBA" id="ARBA00022737"/>
    </source>
</evidence>
<dbReference type="InterPro" id="IPR000010">
    <property type="entry name" value="Cystatin_dom"/>
</dbReference>
<dbReference type="AlphaFoldDB" id="A0A8C6XP29"/>
<dbReference type="Pfam" id="PF00031">
    <property type="entry name" value="Cystatin"/>
    <property type="match status" value="2"/>
</dbReference>
<dbReference type="PROSITE" id="PS51530">
    <property type="entry name" value="CYSTATIN_FETUIN_B"/>
    <property type="match status" value="1"/>
</dbReference>
<dbReference type="GO" id="GO:0007339">
    <property type="term" value="P:binding of sperm to zona pellucida"/>
    <property type="evidence" value="ECO:0007669"/>
    <property type="project" value="TreeGrafter"/>
</dbReference>
<keyword evidence="5" id="KW-1015">Disulfide bond</keyword>
<dbReference type="OMA" id="NCQFAHR"/>
<keyword evidence="3 8" id="KW-0732">Signal</keyword>
<evidence type="ECO:0000256" key="2">
    <source>
        <dbReference type="ARBA" id="ARBA00022525"/>
    </source>
</evidence>